<reference evidence="1" key="1">
    <citation type="submission" date="2023-10" db="EMBL/GenBank/DDBJ databases">
        <title>Chromosome-level genome of the transformable northern wattle, Acacia crassicarpa.</title>
        <authorList>
            <person name="Massaro I."/>
            <person name="Sinha N.R."/>
            <person name="Poethig S."/>
            <person name="Leichty A.R."/>
        </authorList>
    </citation>
    <scope>NUCLEOTIDE SEQUENCE</scope>
    <source>
        <strain evidence="1">Acra3RX</strain>
        <tissue evidence="1">Leaf</tissue>
    </source>
</reference>
<accession>A0AAE1JLS4</accession>
<dbReference type="Proteomes" id="UP001293593">
    <property type="component" value="Unassembled WGS sequence"/>
</dbReference>
<proteinExistence type="predicted"/>
<sequence length="126" mass="14880">MLHRVWVTLVLYFAGYKSRGKDSSLKPHISGDLIHDWWFGIQLNSHFMGIDLNLSGNSSLWLMLIQILVYLKSRTRFQREETVKEKIILVHEKNIPRLNELVRHLQEQNCNSVRAITEQLMVLRLL</sequence>
<keyword evidence="2" id="KW-1185">Reference proteome</keyword>
<gene>
    <name evidence="1" type="ORF">QN277_019415</name>
</gene>
<protein>
    <submittedName>
        <fullName evidence="1">Uncharacterized protein</fullName>
    </submittedName>
</protein>
<name>A0AAE1JLS4_9FABA</name>
<dbReference type="AlphaFoldDB" id="A0AAE1JLS4"/>
<comment type="caution">
    <text evidence="1">The sequence shown here is derived from an EMBL/GenBank/DDBJ whole genome shotgun (WGS) entry which is preliminary data.</text>
</comment>
<evidence type="ECO:0000313" key="1">
    <source>
        <dbReference type="EMBL" id="KAK4270632.1"/>
    </source>
</evidence>
<organism evidence="1 2">
    <name type="scientific">Acacia crassicarpa</name>
    <name type="common">northern wattle</name>
    <dbReference type="NCBI Taxonomy" id="499986"/>
    <lineage>
        <taxon>Eukaryota</taxon>
        <taxon>Viridiplantae</taxon>
        <taxon>Streptophyta</taxon>
        <taxon>Embryophyta</taxon>
        <taxon>Tracheophyta</taxon>
        <taxon>Spermatophyta</taxon>
        <taxon>Magnoliopsida</taxon>
        <taxon>eudicotyledons</taxon>
        <taxon>Gunneridae</taxon>
        <taxon>Pentapetalae</taxon>
        <taxon>rosids</taxon>
        <taxon>fabids</taxon>
        <taxon>Fabales</taxon>
        <taxon>Fabaceae</taxon>
        <taxon>Caesalpinioideae</taxon>
        <taxon>mimosoid clade</taxon>
        <taxon>Acacieae</taxon>
        <taxon>Acacia</taxon>
    </lineage>
</organism>
<evidence type="ECO:0000313" key="2">
    <source>
        <dbReference type="Proteomes" id="UP001293593"/>
    </source>
</evidence>
<dbReference type="EMBL" id="JAWXYG010000005">
    <property type="protein sequence ID" value="KAK4270632.1"/>
    <property type="molecule type" value="Genomic_DNA"/>
</dbReference>